<evidence type="ECO:0000256" key="2">
    <source>
        <dbReference type="SAM" id="SignalP"/>
    </source>
</evidence>
<dbReference type="RefSeq" id="WP_202083013.1">
    <property type="nucleotide sequence ID" value="NZ_JAERTZ010000013.1"/>
</dbReference>
<name>A0ABS1QPJ6_9GAMM</name>
<organism evidence="3 4">
    <name type="scientific">Zobellella iuensis</name>
    <dbReference type="NCBI Taxonomy" id="2803811"/>
    <lineage>
        <taxon>Bacteria</taxon>
        <taxon>Pseudomonadati</taxon>
        <taxon>Pseudomonadota</taxon>
        <taxon>Gammaproteobacteria</taxon>
        <taxon>Aeromonadales</taxon>
        <taxon>Aeromonadaceae</taxon>
        <taxon>Zobellella</taxon>
    </lineage>
</organism>
<keyword evidence="2" id="KW-0732">Signal</keyword>
<evidence type="ECO:0000256" key="1">
    <source>
        <dbReference type="SAM" id="MobiDB-lite"/>
    </source>
</evidence>
<evidence type="ECO:0000313" key="4">
    <source>
        <dbReference type="Proteomes" id="UP000638570"/>
    </source>
</evidence>
<reference evidence="4" key="1">
    <citation type="submission" date="2021-01" db="EMBL/GenBank/DDBJ databases">
        <title>Genome public.</title>
        <authorList>
            <person name="Liu C."/>
            <person name="Sun Q."/>
        </authorList>
    </citation>
    <scope>NUCLEOTIDE SEQUENCE [LARGE SCALE GENOMIC DNA]</scope>
    <source>
        <strain evidence="4">CGMCC 1.18722</strain>
    </source>
</reference>
<protein>
    <submittedName>
        <fullName evidence="3">Uncharacterized protein</fullName>
    </submittedName>
</protein>
<feature type="signal peptide" evidence="2">
    <location>
        <begin position="1"/>
        <end position="25"/>
    </location>
</feature>
<dbReference type="EMBL" id="JAERTZ010000013">
    <property type="protein sequence ID" value="MBL1376796.1"/>
    <property type="molecule type" value="Genomic_DNA"/>
</dbReference>
<feature type="region of interest" description="Disordered" evidence="1">
    <location>
        <begin position="35"/>
        <end position="69"/>
    </location>
</feature>
<accession>A0ABS1QPJ6</accession>
<gene>
    <name evidence="3" type="ORF">JKV55_05525</name>
</gene>
<feature type="chain" id="PRO_5046743872" evidence="2">
    <location>
        <begin position="26"/>
        <end position="113"/>
    </location>
</feature>
<sequence length="113" mass="12518">MPWLSAFTLLLYLSLLCSPPAPVVAEPSLLAAADQHAQVVNPPEGPPLFQPEQEGNDDPEQGLSHQHGRKTWPWLAQRQLVTAPAAQLHFLTERQVRAPPLSVSHTRHRDQLA</sequence>
<proteinExistence type="predicted"/>
<comment type="caution">
    <text evidence="3">The sequence shown here is derived from an EMBL/GenBank/DDBJ whole genome shotgun (WGS) entry which is preliminary data.</text>
</comment>
<evidence type="ECO:0000313" key="3">
    <source>
        <dbReference type="EMBL" id="MBL1376796.1"/>
    </source>
</evidence>
<keyword evidence="4" id="KW-1185">Reference proteome</keyword>
<dbReference type="Proteomes" id="UP000638570">
    <property type="component" value="Unassembled WGS sequence"/>
</dbReference>